<dbReference type="EMBL" id="JAWLLD010000021">
    <property type="protein sequence ID" value="MDV7014220.1"/>
    <property type="molecule type" value="Genomic_DNA"/>
</dbReference>
<reference evidence="1" key="1">
    <citation type="submission" date="2023-10" db="EMBL/GenBank/DDBJ databases">
        <title>Characterization and genome sequence of Mycobacterium intracellulare ABSURDO, a novel pathogenic isolate with three colony morphotypes that vary in growth and acid-fastness.</title>
        <authorList>
            <person name="Jude B.A."/>
            <person name="Robinson R.T."/>
        </authorList>
    </citation>
    <scope>NUCLEOTIDE SEQUENCE</scope>
    <source>
        <strain evidence="1">ABSURDO Component B</strain>
    </source>
</reference>
<evidence type="ECO:0000313" key="2">
    <source>
        <dbReference type="Proteomes" id="UP001187143"/>
    </source>
</evidence>
<proteinExistence type="predicted"/>
<dbReference type="AlphaFoldDB" id="A0AAE4U4I6"/>
<accession>A0AAE4U4I6</accession>
<evidence type="ECO:0000313" key="1">
    <source>
        <dbReference type="EMBL" id="MDV7014220.1"/>
    </source>
</evidence>
<organism evidence="1 2">
    <name type="scientific">Mycobacterium intracellulare</name>
    <dbReference type="NCBI Taxonomy" id="1767"/>
    <lineage>
        <taxon>Bacteria</taxon>
        <taxon>Bacillati</taxon>
        <taxon>Actinomycetota</taxon>
        <taxon>Actinomycetes</taxon>
        <taxon>Mycobacteriales</taxon>
        <taxon>Mycobacteriaceae</taxon>
        <taxon>Mycobacterium</taxon>
        <taxon>Mycobacterium avium complex (MAC)</taxon>
    </lineage>
</organism>
<comment type="caution">
    <text evidence="1">The sequence shown here is derived from an EMBL/GenBank/DDBJ whole genome shotgun (WGS) entry which is preliminary data.</text>
</comment>
<protein>
    <recommendedName>
        <fullName evidence="3">Fibronectin type-III domain-containing protein</fullName>
    </recommendedName>
</protein>
<name>A0AAE4U4I6_MYCIT</name>
<evidence type="ECO:0008006" key="3">
    <source>
        <dbReference type="Google" id="ProtNLM"/>
    </source>
</evidence>
<gene>
    <name evidence="1" type="ORF">R4F53_18185</name>
</gene>
<dbReference type="Proteomes" id="UP001187143">
    <property type="component" value="Unassembled WGS sequence"/>
</dbReference>
<sequence>MAQPANGVSFKAAGLAYLDTLRIRRGGRWAIAVRDYNGADTNISPGSAFGAPLALDGNWRDDLFAIKKNSAGKWVYNTAPNLGFYPVGTLHPDGIEREPKIDNDNLEILQSIDPARADMQKRDKTLVFTPRENAPWIHCIQYNQPLVDVLHSAAGEGTYFAGESSDIVYVERQVLVMHEDNSGGKVERNAFPMPRCILTDIGSQKGNKKDPDEAKLTLTRLIDPYFVDSLGVPMVDGRWVAGSLWEEGIVPALTFTTLAPVATALTATTANVVFRQPIGGASPYAYTVEKTTDGTTFTPATAGSPTVTDGVVTQPVSALTAATDYSFRVTVTDYDSATAVSGLSNEITTPAS</sequence>
<dbReference type="RefSeq" id="WP_317728730.1">
    <property type="nucleotide sequence ID" value="NZ_JAWLLC010000033.1"/>
</dbReference>